<gene>
    <name evidence="1" type="ORF">CAEBREN_20250</name>
</gene>
<accession>G0P3U3</accession>
<dbReference type="HOGENOM" id="CLU_3410908_0_0_1"/>
<name>G0P3U3_CAEBE</name>
<evidence type="ECO:0000313" key="1">
    <source>
        <dbReference type="EMBL" id="EGT44342.1"/>
    </source>
</evidence>
<dbReference type="InParanoid" id="G0P3U3"/>
<sequence length="29" mass="3430">MDGMLIGTMDIEHFSSNWIQTSFFHSIRQ</sequence>
<organism evidence="2">
    <name type="scientific">Caenorhabditis brenneri</name>
    <name type="common">Nematode worm</name>
    <dbReference type="NCBI Taxonomy" id="135651"/>
    <lineage>
        <taxon>Eukaryota</taxon>
        <taxon>Metazoa</taxon>
        <taxon>Ecdysozoa</taxon>
        <taxon>Nematoda</taxon>
        <taxon>Chromadorea</taxon>
        <taxon>Rhabditida</taxon>
        <taxon>Rhabditina</taxon>
        <taxon>Rhabditomorpha</taxon>
        <taxon>Rhabditoidea</taxon>
        <taxon>Rhabditidae</taxon>
        <taxon>Peloderinae</taxon>
        <taxon>Caenorhabditis</taxon>
    </lineage>
</organism>
<protein>
    <submittedName>
        <fullName evidence="1">Uncharacterized protein</fullName>
    </submittedName>
</protein>
<evidence type="ECO:0000313" key="2">
    <source>
        <dbReference type="Proteomes" id="UP000008068"/>
    </source>
</evidence>
<keyword evidence="2" id="KW-1185">Reference proteome</keyword>
<reference evidence="2" key="1">
    <citation type="submission" date="2011-07" db="EMBL/GenBank/DDBJ databases">
        <authorList>
            <consortium name="Caenorhabditis brenneri Sequencing and Analysis Consortium"/>
            <person name="Wilson R.K."/>
        </authorList>
    </citation>
    <scope>NUCLEOTIDE SEQUENCE [LARGE SCALE GENOMIC DNA]</scope>
    <source>
        <strain evidence="2">PB2801</strain>
    </source>
</reference>
<dbReference type="EMBL" id="GL380052">
    <property type="protein sequence ID" value="EGT44342.1"/>
    <property type="molecule type" value="Genomic_DNA"/>
</dbReference>
<dbReference type="AlphaFoldDB" id="G0P3U3"/>
<proteinExistence type="predicted"/>
<dbReference type="Proteomes" id="UP000008068">
    <property type="component" value="Unassembled WGS sequence"/>
</dbReference>